<dbReference type="Proteomes" id="UP000316770">
    <property type="component" value="Chromosome"/>
</dbReference>
<keyword evidence="2" id="KW-1185">Reference proteome</keyword>
<dbReference type="AlphaFoldDB" id="A0A518IYV3"/>
<evidence type="ECO:0000313" key="1">
    <source>
        <dbReference type="EMBL" id="QDV58258.1"/>
    </source>
</evidence>
<dbReference type="EMBL" id="CP036318">
    <property type="protein sequence ID" value="QDV58258.1"/>
    <property type="molecule type" value="Genomic_DNA"/>
</dbReference>
<evidence type="ECO:0000313" key="2">
    <source>
        <dbReference type="Proteomes" id="UP000316770"/>
    </source>
</evidence>
<protein>
    <submittedName>
        <fullName evidence="1">Uncharacterized protein</fullName>
    </submittedName>
</protein>
<name>A0A518IYV3_9BACT</name>
<gene>
    <name evidence="1" type="ORF">Mal33_42760</name>
</gene>
<organism evidence="1 2">
    <name type="scientific">Rosistilla oblonga</name>
    <dbReference type="NCBI Taxonomy" id="2527990"/>
    <lineage>
        <taxon>Bacteria</taxon>
        <taxon>Pseudomonadati</taxon>
        <taxon>Planctomycetota</taxon>
        <taxon>Planctomycetia</taxon>
        <taxon>Pirellulales</taxon>
        <taxon>Pirellulaceae</taxon>
        <taxon>Rosistilla</taxon>
    </lineage>
</organism>
<sequence>MTLEFQSRLDSDEVFHHVANATRLATAAIANDRLYDAPRTGMTGITRNPLANLSQLCIYRTIKVKQCRLRLTRLRCDN</sequence>
<proteinExistence type="predicted"/>
<accession>A0A518IYV3</accession>
<reference evidence="1 2" key="1">
    <citation type="submission" date="2019-02" db="EMBL/GenBank/DDBJ databases">
        <title>Deep-cultivation of Planctomycetes and their phenomic and genomic characterization uncovers novel biology.</title>
        <authorList>
            <person name="Wiegand S."/>
            <person name="Jogler M."/>
            <person name="Boedeker C."/>
            <person name="Pinto D."/>
            <person name="Vollmers J."/>
            <person name="Rivas-Marin E."/>
            <person name="Kohn T."/>
            <person name="Peeters S.H."/>
            <person name="Heuer A."/>
            <person name="Rast P."/>
            <person name="Oberbeckmann S."/>
            <person name="Bunk B."/>
            <person name="Jeske O."/>
            <person name="Meyerdierks A."/>
            <person name="Storesund J.E."/>
            <person name="Kallscheuer N."/>
            <person name="Luecker S."/>
            <person name="Lage O.M."/>
            <person name="Pohl T."/>
            <person name="Merkel B.J."/>
            <person name="Hornburger P."/>
            <person name="Mueller R.-W."/>
            <person name="Bruemmer F."/>
            <person name="Labrenz M."/>
            <person name="Spormann A.M."/>
            <person name="Op den Camp H."/>
            <person name="Overmann J."/>
            <person name="Amann R."/>
            <person name="Jetten M.S.M."/>
            <person name="Mascher T."/>
            <person name="Medema M.H."/>
            <person name="Devos D.P."/>
            <person name="Kaster A.-K."/>
            <person name="Ovreas L."/>
            <person name="Rohde M."/>
            <person name="Galperin M.Y."/>
            <person name="Jogler C."/>
        </authorList>
    </citation>
    <scope>NUCLEOTIDE SEQUENCE [LARGE SCALE GENOMIC DNA]</scope>
    <source>
        <strain evidence="1 2">Mal33</strain>
    </source>
</reference>